<sequence length="419" mass="46292">MPKPSRRVIAPVRFVSFVFMAMWNPPAAVAQPQPSASWQAPTEIERRLYEAKARGDWVGYFDVLADSDLFLSMARWEADGRDVGPPMSYWSPAVGRWCEVILTEGVLPAPAPDPVFGLISLGDFAESWGSDDRWLAVNPGTPCEAYFPPNPGLWKAHADRGKGSDVQRGTLRTLRVGAPLQGPVAHGLGCGALMNVTNGALWNAMGTHGNGYFLERKSLEQWWGVTDQSGWQGALDGLLKGTGVRGPWEFVLEVRSSLSQQFGGPVDPALWRETAEKALLHNAAERGGTVSDAQVAGVKQLIGRITRYEGRFRADGILAANGRVRSVLAWDYGRASCMARWGVGARYTDIPDAEQAVLHVSRLSRMTYNSWEEFAAGYILGRCLHFDDEQFGHWYTQMLHAHRVLATHAESPWRTVSWV</sequence>
<dbReference type="InterPro" id="IPR009677">
    <property type="entry name" value="DUF1266"/>
</dbReference>
<reference evidence="3" key="1">
    <citation type="submission" date="2024-05" db="EMBL/GenBank/DDBJ databases">
        <title>30 novel species of actinomycetes from the DSMZ collection.</title>
        <authorList>
            <person name="Nouioui I."/>
        </authorList>
    </citation>
    <scope>NUCLEOTIDE SEQUENCE</scope>
    <source>
        <strain evidence="3">DSM 41527</strain>
    </source>
</reference>
<gene>
    <name evidence="3" type="ORF">RM550_08925</name>
</gene>
<accession>A0ABU2T3Q8</accession>
<protein>
    <submittedName>
        <fullName evidence="3">DUF1266 domain-containing protein</fullName>
    </submittedName>
</protein>
<organism evidence="3 4">
    <name type="scientific">Streptomyces mooreae</name>
    <dbReference type="NCBI Taxonomy" id="3075523"/>
    <lineage>
        <taxon>Bacteria</taxon>
        <taxon>Bacillati</taxon>
        <taxon>Actinomycetota</taxon>
        <taxon>Actinomycetes</taxon>
        <taxon>Kitasatosporales</taxon>
        <taxon>Streptomycetaceae</taxon>
        <taxon>Streptomyces</taxon>
    </lineage>
</organism>
<evidence type="ECO:0000313" key="4">
    <source>
        <dbReference type="Proteomes" id="UP001180551"/>
    </source>
</evidence>
<comment type="caution">
    <text evidence="3">The sequence shown here is derived from an EMBL/GenBank/DDBJ whole genome shotgun (WGS) entry which is preliminary data.</text>
</comment>
<evidence type="ECO:0000313" key="3">
    <source>
        <dbReference type="EMBL" id="MDT0455862.1"/>
    </source>
</evidence>
<keyword evidence="4" id="KW-1185">Reference proteome</keyword>
<evidence type="ECO:0000259" key="2">
    <source>
        <dbReference type="Pfam" id="PF06889"/>
    </source>
</evidence>
<dbReference type="Proteomes" id="UP001180551">
    <property type="component" value="Unassembled WGS sequence"/>
</dbReference>
<dbReference type="Pfam" id="PF06889">
    <property type="entry name" value="DUF1266"/>
    <property type="match status" value="1"/>
</dbReference>
<keyword evidence="1" id="KW-0732">Signal</keyword>
<proteinExistence type="predicted"/>
<feature type="signal peptide" evidence="1">
    <location>
        <begin position="1"/>
        <end position="30"/>
    </location>
</feature>
<feature type="chain" id="PRO_5045253114" evidence="1">
    <location>
        <begin position="31"/>
        <end position="419"/>
    </location>
</feature>
<name>A0ABU2T3Q8_9ACTN</name>
<dbReference type="RefSeq" id="WP_311623165.1">
    <property type="nucleotide sequence ID" value="NZ_JAVRFE010000009.1"/>
</dbReference>
<feature type="domain" description="DUF1266" evidence="2">
    <location>
        <begin position="218"/>
        <end position="418"/>
    </location>
</feature>
<dbReference type="EMBL" id="JAVRFE010000009">
    <property type="protein sequence ID" value="MDT0455862.1"/>
    <property type="molecule type" value="Genomic_DNA"/>
</dbReference>
<evidence type="ECO:0000256" key="1">
    <source>
        <dbReference type="SAM" id="SignalP"/>
    </source>
</evidence>